<evidence type="ECO:0000256" key="4">
    <source>
        <dbReference type="ARBA" id="ARBA00004496"/>
    </source>
</evidence>
<feature type="compositionally biased region" description="Basic and acidic residues" evidence="33">
    <location>
        <begin position="1429"/>
        <end position="1441"/>
    </location>
</feature>
<keyword evidence="16" id="KW-0833">Ubl conjugation pathway</keyword>
<keyword evidence="23" id="KW-0238">DNA-binding</keyword>
<evidence type="ECO:0000313" key="36">
    <source>
        <dbReference type="EMBL" id="NXP75983.1"/>
    </source>
</evidence>
<feature type="non-terminal residue" evidence="36">
    <location>
        <position position="1735"/>
    </location>
</feature>
<comment type="catalytic activity">
    <reaction evidence="1">
        <text>S-ubiquitinyl-[E2 ubiquitin-conjugating enzyme]-L-cysteine + [acceptor protein]-L-lysine = [E2 ubiquitin-conjugating enzyme]-L-cysteine + N(6)-ubiquitinyl-[acceptor protein]-L-lysine.</text>
        <dbReference type="EC" id="2.3.2.27"/>
    </reaction>
</comment>
<keyword evidence="37" id="KW-1185">Reference proteome</keyword>
<feature type="compositionally biased region" description="Low complexity" evidence="33">
    <location>
        <begin position="1263"/>
        <end position="1279"/>
    </location>
</feature>
<evidence type="ECO:0000256" key="20">
    <source>
        <dbReference type="ARBA" id="ARBA00022990"/>
    </source>
</evidence>
<protein>
    <recommendedName>
        <fullName evidence="5">RING-type E3 ubiquitin transferase</fullName>
        <ecNumber evidence="5">2.3.2.27</ecNumber>
    </recommendedName>
    <alternativeName>
        <fullName evidence="31">RING-type E3 ubiquitin transferase BRCA1</fullName>
    </alternativeName>
</protein>
<feature type="compositionally biased region" description="Polar residues" evidence="33">
    <location>
        <begin position="1231"/>
        <end position="1242"/>
    </location>
</feature>
<organism evidence="36 37">
    <name type="scientific">Ramphastos sulfuratus</name>
    <dbReference type="NCBI Taxonomy" id="322582"/>
    <lineage>
        <taxon>Eukaryota</taxon>
        <taxon>Metazoa</taxon>
        <taxon>Chordata</taxon>
        <taxon>Craniata</taxon>
        <taxon>Vertebrata</taxon>
        <taxon>Euteleostomi</taxon>
        <taxon>Archelosauria</taxon>
        <taxon>Archosauria</taxon>
        <taxon>Dinosauria</taxon>
        <taxon>Saurischia</taxon>
        <taxon>Theropoda</taxon>
        <taxon>Coelurosauria</taxon>
        <taxon>Aves</taxon>
        <taxon>Neognathae</taxon>
        <taxon>Neoaves</taxon>
        <taxon>Telluraves</taxon>
        <taxon>Coraciimorphae</taxon>
        <taxon>Piciformes</taxon>
        <taxon>Ramphastidae</taxon>
        <taxon>Ramphastos</taxon>
    </lineage>
</organism>
<dbReference type="GO" id="GO:0043009">
    <property type="term" value="P:chordate embryonic development"/>
    <property type="evidence" value="ECO:0007669"/>
    <property type="project" value="TreeGrafter"/>
</dbReference>
<keyword evidence="11" id="KW-0808">Transferase</keyword>
<evidence type="ECO:0000256" key="31">
    <source>
        <dbReference type="ARBA" id="ARBA00031556"/>
    </source>
</evidence>
<dbReference type="GO" id="GO:0070531">
    <property type="term" value="C:BRCA1-A complex"/>
    <property type="evidence" value="ECO:0007669"/>
    <property type="project" value="TreeGrafter"/>
</dbReference>
<evidence type="ECO:0000256" key="25">
    <source>
        <dbReference type="ARBA" id="ARBA00023160"/>
    </source>
</evidence>
<evidence type="ECO:0000256" key="33">
    <source>
        <dbReference type="SAM" id="MobiDB-lite"/>
    </source>
</evidence>
<dbReference type="GO" id="GO:0045944">
    <property type="term" value="P:positive regulation of transcription by RNA polymerase II"/>
    <property type="evidence" value="ECO:0007669"/>
    <property type="project" value="TreeGrafter"/>
</dbReference>
<feature type="compositionally biased region" description="Polar residues" evidence="33">
    <location>
        <begin position="787"/>
        <end position="799"/>
    </location>
</feature>
<dbReference type="SMART" id="SM00184">
    <property type="entry name" value="RING"/>
    <property type="match status" value="1"/>
</dbReference>
<dbReference type="Pfam" id="PF00097">
    <property type="entry name" value="zf-C3HC4"/>
    <property type="match status" value="1"/>
</dbReference>
<dbReference type="CDD" id="cd17735">
    <property type="entry name" value="BRCT_BRCA1_rpt1"/>
    <property type="match status" value="1"/>
</dbReference>
<evidence type="ECO:0000256" key="22">
    <source>
        <dbReference type="ARBA" id="ARBA00023098"/>
    </source>
</evidence>
<accession>A0A852C4A6</accession>
<evidence type="ECO:0000256" key="27">
    <source>
        <dbReference type="ARBA" id="ARBA00023172"/>
    </source>
</evidence>
<evidence type="ECO:0000256" key="7">
    <source>
        <dbReference type="ARBA" id="ARBA00022490"/>
    </source>
</evidence>
<evidence type="ECO:0000256" key="21">
    <source>
        <dbReference type="ARBA" id="ARBA00023015"/>
    </source>
</evidence>
<keyword evidence="25" id="KW-0275">Fatty acid biosynthesis</keyword>
<dbReference type="GO" id="GO:0070013">
    <property type="term" value="C:intracellular organelle lumen"/>
    <property type="evidence" value="ECO:0007669"/>
    <property type="project" value="UniProtKB-ARBA"/>
</dbReference>
<evidence type="ECO:0000256" key="10">
    <source>
        <dbReference type="ARBA" id="ARBA00022553"/>
    </source>
</evidence>
<keyword evidence="29" id="KW-0539">Nucleus</keyword>
<keyword evidence="6" id="KW-0158">Chromosome</keyword>
<evidence type="ECO:0000256" key="2">
    <source>
        <dbReference type="ARBA" id="ARBA00004123"/>
    </source>
</evidence>
<dbReference type="InterPro" id="IPR017907">
    <property type="entry name" value="Znf_RING_CS"/>
</dbReference>
<keyword evidence="19" id="KW-0832">Ubl conjugation</keyword>
<feature type="compositionally biased region" description="Basic and acidic residues" evidence="33">
    <location>
        <begin position="1149"/>
        <end position="1173"/>
    </location>
</feature>
<keyword evidence="10" id="KW-0597">Phosphoprotein</keyword>
<keyword evidence="20" id="KW-0007">Acetylation</keyword>
<dbReference type="CDD" id="cd16498">
    <property type="entry name" value="RING-HC_BRCA1"/>
    <property type="match status" value="1"/>
</dbReference>
<keyword evidence="21" id="KW-0805">Transcription regulation</keyword>
<dbReference type="SUPFAM" id="SSF52113">
    <property type="entry name" value="BRCT domain"/>
    <property type="match status" value="2"/>
</dbReference>
<keyword evidence="8" id="KW-1017">Isopeptide bond</keyword>
<feature type="compositionally biased region" description="Basic and acidic residues" evidence="33">
    <location>
        <begin position="286"/>
        <end position="301"/>
    </location>
</feature>
<dbReference type="InterPro" id="IPR001841">
    <property type="entry name" value="Znf_RING"/>
</dbReference>
<feature type="region of interest" description="Disordered" evidence="33">
    <location>
        <begin position="676"/>
        <end position="704"/>
    </location>
</feature>
<evidence type="ECO:0000256" key="18">
    <source>
        <dbReference type="ARBA" id="ARBA00022833"/>
    </source>
</evidence>
<dbReference type="PANTHER" id="PTHR13763:SF0">
    <property type="entry name" value="BREAST CANCER TYPE 1 SUSCEPTIBILITY PROTEIN"/>
    <property type="match status" value="1"/>
</dbReference>
<feature type="region of interest" description="Disordered" evidence="33">
    <location>
        <begin position="1401"/>
        <end position="1484"/>
    </location>
</feature>
<comment type="subcellular location">
    <subcellularLocation>
        <location evidence="3">Chromosome</location>
    </subcellularLocation>
    <subcellularLocation>
        <location evidence="4">Cytoplasm</location>
    </subcellularLocation>
    <subcellularLocation>
        <location evidence="2">Nucleus</location>
    </subcellularLocation>
</comment>
<dbReference type="InterPro" id="IPR025994">
    <property type="entry name" value="BRCA1_serine_dom"/>
</dbReference>
<feature type="region of interest" description="Disordered" evidence="33">
    <location>
        <begin position="286"/>
        <end position="315"/>
    </location>
</feature>
<dbReference type="FunFam" id="3.40.50.10190:FF:000006">
    <property type="entry name" value="Breast cancer type 1 susceptibility protein homolog"/>
    <property type="match status" value="1"/>
</dbReference>
<feature type="region of interest" description="Disordered" evidence="33">
    <location>
        <begin position="551"/>
        <end position="615"/>
    </location>
</feature>
<dbReference type="SMART" id="SM00292">
    <property type="entry name" value="BRCT"/>
    <property type="match status" value="2"/>
</dbReference>
<feature type="compositionally biased region" description="Basic and acidic residues" evidence="33">
    <location>
        <begin position="650"/>
        <end position="661"/>
    </location>
</feature>
<feature type="region of interest" description="Disordered" evidence="33">
    <location>
        <begin position="760"/>
        <end position="825"/>
    </location>
</feature>
<feature type="region of interest" description="Disordered" evidence="33">
    <location>
        <begin position="629"/>
        <end position="664"/>
    </location>
</feature>
<dbReference type="GO" id="GO:0007095">
    <property type="term" value="P:mitotic G2 DNA damage checkpoint signaling"/>
    <property type="evidence" value="ECO:0007669"/>
    <property type="project" value="TreeGrafter"/>
</dbReference>
<evidence type="ECO:0000259" key="35">
    <source>
        <dbReference type="PROSITE" id="PS50172"/>
    </source>
</evidence>
<keyword evidence="7" id="KW-0963">Cytoplasm</keyword>
<dbReference type="Gene3D" id="3.40.50.10190">
    <property type="entry name" value="BRCT domain"/>
    <property type="match status" value="2"/>
</dbReference>
<dbReference type="PIRSF" id="PIRSF001734">
    <property type="entry name" value="BRCA1"/>
    <property type="match status" value="1"/>
</dbReference>
<evidence type="ECO:0000313" key="37">
    <source>
        <dbReference type="Proteomes" id="UP000611227"/>
    </source>
</evidence>
<feature type="region of interest" description="Disordered" evidence="33">
    <location>
        <begin position="1081"/>
        <end position="1125"/>
    </location>
</feature>
<dbReference type="EMBL" id="WBNM01021544">
    <property type="protein sequence ID" value="NXP75983.1"/>
    <property type="molecule type" value="Genomic_DNA"/>
</dbReference>
<feature type="domain" description="BRCT" evidence="35">
    <location>
        <begin position="1633"/>
        <end position="1734"/>
    </location>
</feature>
<proteinExistence type="predicted"/>
<dbReference type="GO" id="GO:0061630">
    <property type="term" value="F:ubiquitin protein ligase activity"/>
    <property type="evidence" value="ECO:0007669"/>
    <property type="project" value="UniProtKB-EC"/>
</dbReference>
<evidence type="ECO:0000256" key="6">
    <source>
        <dbReference type="ARBA" id="ARBA00022454"/>
    </source>
</evidence>
<evidence type="ECO:0000256" key="29">
    <source>
        <dbReference type="ARBA" id="ARBA00023242"/>
    </source>
</evidence>
<feature type="compositionally biased region" description="Basic and acidic residues" evidence="33">
    <location>
        <begin position="426"/>
        <end position="439"/>
    </location>
</feature>
<dbReference type="CDD" id="cd17721">
    <property type="entry name" value="BRCT_BRCA1_rpt2"/>
    <property type="match status" value="1"/>
</dbReference>
<keyword evidence="27" id="KW-0233">DNA recombination</keyword>
<feature type="domain" description="BRCT" evidence="35">
    <location>
        <begin position="1517"/>
        <end position="1613"/>
    </location>
</feature>
<dbReference type="InterPro" id="IPR018957">
    <property type="entry name" value="Znf_C3HC4_RING-type"/>
</dbReference>
<dbReference type="Pfam" id="PF12820">
    <property type="entry name" value="BRCT_assoc"/>
    <property type="match status" value="1"/>
</dbReference>
<keyword evidence="14" id="KW-0227">DNA damage</keyword>
<dbReference type="GO" id="GO:0005737">
    <property type="term" value="C:cytoplasm"/>
    <property type="evidence" value="ECO:0007669"/>
    <property type="project" value="UniProtKB-SubCell"/>
</dbReference>
<evidence type="ECO:0000256" key="15">
    <source>
        <dbReference type="ARBA" id="ARBA00022771"/>
    </source>
</evidence>
<evidence type="ECO:0000256" key="11">
    <source>
        <dbReference type="ARBA" id="ARBA00022679"/>
    </source>
</evidence>
<keyword evidence="30" id="KW-0131">Cell cycle</keyword>
<feature type="compositionally biased region" description="Basic residues" evidence="33">
    <location>
        <begin position="606"/>
        <end position="615"/>
    </location>
</feature>
<keyword evidence="13" id="KW-0677">Repeat</keyword>
<dbReference type="Proteomes" id="UP000611227">
    <property type="component" value="Unassembled WGS sequence"/>
</dbReference>
<keyword evidence="17" id="KW-0276">Fatty acid metabolism</keyword>
<dbReference type="GO" id="GO:0008270">
    <property type="term" value="F:zinc ion binding"/>
    <property type="evidence" value="ECO:0007669"/>
    <property type="project" value="UniProtKB-KW"/>
</dbReference>
<feature type="non-terminal residue" evidence="36">
    <location>
        <position position="1"/>
    </location>
</feature>
<feature type="region of interest" description="Disordered" evidence="33">
    <location>
        <begin position="404"/>
        <end position="460"/>
    </location>
</feature>
<dbReference type="PRINTS" id="PR00493">
    <property type="entry name" value="BRSTCANCERI"/>
</dbReference>
<feature type="region of interest" description="Disordered" evidence="33">
    <location>
        <begin position="1145"/>
        <end position="1207"/>
    </location>
</feature>
<feature type="compositionally biased region" description="Acidic residues" evidence="33">
    <location>
        <begin position="1198"/>
        <end position="1207"/>
    </location>
</feature>
<evidence type="ECO:0000256" key="5">
    <source>
        <dbReference type="ARBA" id="ARBA00012483"/>
    </source>
</evidence>
<dbReference type="EC" id="2.3.2.27" evidence="5"/>
<dbReference type="GO" id="GO:0005694">
    <property type="term" value="C:chromosome"/>
    <property type="evidence" value="ECO:0007669"/>
    <property type="project" value="UniProtKB-SubCell"/>
</dbReference>
<dbReference type="InterPro" id="IPR001357">
    <property type="entry name" value="BRCT_dom"/>
</dbReference>
<feature type="compositionally biased region" description="Basic residues" evidence="33">
    <location>
        <begin position="1082"/>
        <end position="1091"/>
    </location>
</feature>
<keyword evidence="24" id="KW-0010">Activator</keyword>
<dbReference type="PROSITE" id="PS50172">
    <property type="entry name" value="BRCT"/>
    <property type="match status" value="2"/>
</dbReference>
<dbReference type="GO" id="GO:0006633">
    <property type="term" value="P:fatty acid biosynthetic process"/>
    <property type="evidence" value="ECO:0007669"/>
    <property type="project" value="UniProtKB-KW"/>
</dbReference>
<dbReference type="GO" id="GO:0031436">
    <property type="term" value="C:BRCA1-BARD1 complex"/>
    <property type="evidence" value="ECO:0007669"/>
    <property type="project" value="TreeGrafter"/>
</dbReference>
<keyword evidence="15 32" id="KW-0863">Zinc-finger</keyword>
<dbReference type="Pfam" id="PF00533">
    <property type="entry name" value="BRCT"/>
    <property type="match status" value="2"/>
</dbReference>
<evidence type="ECO:0000256" key="1">
    <source>
        <dbReference type="ARBA" id="ARBA00000900"/>
    </source>
</evidence>
<evidence type="ECO:0000256" key="30">
    <source>
        <dbReference type="ARBA" id="ARBA00023306"/>
    </source>
</evidence>
<dbReference type="PANTHER" id="PTHR13763">
    <property type="entry name" value="BREAST CANCER TYPE 1 SUSCEPTIBILITY PROTEIN BRCA1"/>
    <property type="match status" value="1"/>
</dbReference>
<evidence type="ECO:0000256" key="24">
    <source>
        <dbReference type="ARBA" id="ARBA00023159"/>
    </source>
</evidence>
<evidence type="ECO:0000256" key="32">
    <source>
        <dbReference type="PROSITE-ProRule" id="PRU00175"/>
    </source>
</evidence>
<dbReference type="SUPFAM" id="SSF57850">
    <property type="entry name" value="RING/U-box"/>
    <property type="match status" value="1"/>
</dbReference>
<evidence type="ECO:0000256" key="17">
    <source>
        <dbReference type="ARBA" id="ARBA00022832"/>
    </source>
</evidence>
<dbReference type="GO" id="GO:0000724">
    <property type="term" value="P:double-strand break repair via homologous recombination"/>
    <property type="evidence" value="ECO:0007669"/>
    <property type="project" value="TreeGrafter"/>
</dbReference>
<name>A0A852C4A6_9PICI</name>
<evidence type="ECO:0000256" key="13">
    <source>
        <dbReference type="ARBA" id="ARBA00022737"/>
    </source>
</evidence>
<dbReference type="GO" id="GO:0003677">
    <property type="term" value="F:DNA binding"/>
    <property type="evidence" value="ECO:0007669"/>
    <property type="project" value="UniProtKB-KW"/>
</dbReference>
<comment type="caution">
    <text evidence="36">The sequence shown here is derived from an EMBL/GenBank/DDBJ whole genome shotgun (WGS) entry which is preliminary data.</text>
</comment>
<feature type="domain" description="RING-type" evidence="34">
    <location>
        <begin position="24"/>
        <end position="66"/>
    </location>
</feature>
<gene>
    <name evidence="36" type="primary">Brca1</name>
    <name evidence="36" type="ORF">RAMSUL_R04367</name>
</gene>
<evidence type="ECO:0000256" key="12">
    <source>
        <dbReference type="ARBA" id="ARBA00022723"/>
    </source>
</evidence>
<evidence type="ECO:0000259" key="34">
    <source>
        <dbReference type="PROSITE" id="PS50089"/>
    </source>
</evidence>
<feature type="region of interest" description="Disordered" evidence="33">
    <location>
        <begin position="900"/>
        <end position="919"/>
    </location>
</feature>
<dbReference type="PROSITE" id="PS00518">
    <property type="entry name" value="ZF_RING_1"/>
    <property type="match status" value="1"/>
</dbReference>
<evidence type="ECO:0000256" key="19">
    <source>
        <dbReference type="ARBA" id="ARBA00022843"/>
    </source>
</evidence>
<evidence type="ECO:0000256" key="9">
    <source>
        <dbReference type="ARBA" id="ARBA00022516"/>
    </source>
</evidence>
<keyword evidence="26" id="KW-0804">Transcription</keyword>
<feature type="compositionally biased region" description="Low complexity" evidence="33">
    <location>
        <begin position="761"/>
        <end position="786"/>
    </location>
</feature>
<dbReference type="InterPro" id="IPR011364">
    <property type="entry name" value="BRCA1"/>
</dbReference>
<dbReference type="InterPro" id="IPR031099">
    <property type="entry name" value="BRCA1-associated"/>
</dbReference>
<feature type="region of interest" description="Disordered" evidence="33">
    <location>
        <begin position="1231"/>
        <end position="1367"/>
    </location>
</feature>
<feature type="compositionally biased region" description="Basic and acidic residues" evidence="33">
    <location>
        <begin position="590"/>
        <end position="605"/>
    </location>
</feature>
<feature type="compositionally biased region" description="Basic and acidic residues" evidence="33">
    <location>
        <begin position="520"/>
        <end position="530"/>
    </location>
</feature>
<evidence type="ECO:0000256" key="14">
    <source>
        <dbReference type="ARBA" id="ARBA00022763"/>
    </source>
</evidence>
<evidence type="ECO:0000256" key="16">
    <source>
        <dbReference type="ARBA" id="ARBA00022786"/>
    </source>
</evidence>
<evidence type="ECO:0000256" key="26">
    <source>
        <dbReference type="ARBA" id="ARBA00023163"/>
    </source>
</evidence>
<sequence length="1735" mass="190633">RDFSAMAIGDVQNVLLAMQKNLECAICLDVVKEPVSTKCDHVFCRLCIFRLFSEKKKGVVECPLCKTEVAKRSLKENSRFKQLIEVLLETIHAFELDTGVKILNSRHLPKTSTEGTAADLLFEEHSVIQSRGFRNRKKSTKGNGQETCTLEANVDTQLADTRVKQRPLRNKTKRCDSEKGIYIEFGKICCRSILLELMYNVCKVMKLKVFVSTVVIKLVVVPVCVKWDLLICDTCKSSGESDFSKEGLSKRSTQSTTEYAKPVQVNVTGFQSSALNAPVDVLAEQCDRTSPDSASRSRDTSSSENTEAAHAEQTWCSSKRKELDLKGSSESMLDESKDIDTVEQIVEAVETHEPENGSLHENTLEKLLQPETLHCTALVEVSRKRLKRSVEKVNEWFSKSKEILTSNSPEGDSAGAAVSDEDDVSLSDKDSCVSEKTDPMEITVDEGNRGSRPMAESIKDKIFGKTYKRERKSNPPVIWRDVLPSTKQEDVGAAEKCLNDSSRERLKRKRKTAHVLQPEDFIKQKDREETGGSPQSVNCCFGDAEKKKCDESSAVNESHLSENREDNTLAALEEGGGSIQKKATAKVAGKQRDSELELKNCDQKSTKKNTTAKRCRSSTRAMCALQLVVDRNSPSPDPAEPQIDSYPSSEEARKVDSEQRQVRRSRRLQLLSREMTKEMGKGAVIKRARTSGSDGEEPFGDQSNVLVHTSECKDLVESQGVLSHNLLTDPKADKMLVSPQNSPDTAETGMSLFNPPALCQHSDCSSSAPEASSHGGEIQGNQIQGNPLLQQSPSMTVVQTPDPAEEVTESCVPQDSGHDMQSVPGDFRTEKLPVARKAWDLIKEAADSELDTQSLRGIFRRSKRLSFSLYPAPTELSAAEGAAAEPLKVPCAAQVENEQSKHLNTENLQEEKTAESLSRVSEKEELKTYESACVSPVTCSLGNTECMDTVEHEAGVSQVANQETLTPVRVDAARIEDKNRLQKGEQGDERTVSAAVGIGGELRQSPVSISRQSDRSGTAELTFRTGVNTVNEICFGSGSNQAQKAEAVDSKGPVLHSQSRSLISAAPEQKPAEFRGEVIEKKHSKRKKKQVKGNEEEATQTGGTAMPKCLVPEAPEEPLKGNGGFIDLSESTAGLLCSDVDTEENSFAETDRREQSAVFVKKSDHALTRDLQKRNAGSRPRSGGIQRSRRRVMKLPSSDEESSEDEDLPCFQTLIFGKSVSTPLQVNKQVASVVESSLSPITSPHDGSHDDSNMKKVPEAAPSNECLSLSQESESSINLFSSQSNNSEESADGAKEPKELLAQADRLKQVKNVSESKETSQSCSGRLKRSKTNFKDECQEDPNVGANLASGYDSETSNVEDSCGPFSQGEILTTQQKKAMQNNLKKLQQEMAVLEAVLQQHGSQDSEFSPVHRELPHSSSKGTLGVEQRTQEKKNADEQKSGTRLNSPPVLSNLPGNASRSPSNSPCSVEPLQPGTAEGAESSAAAQAAKQSCAQEGESKSSVVCPLPVLHSVTGRESAAVTNRKTMSIVASGLEQSERLVVQRFARKTWSTLSNHITEGTTHVIMKTDEELVCERTLKYFLGIAGRKWVVSYQWVIQSFKEGRILDEENFEVRGDVINGRNHQGPKRARESLTEKIFKGFEICCCGPFTGMTTENLEWMVELCGASVVKQLHLFTHTTVSDSSAVVVVQPDAWMENMDYRAIQQKNNVAMVTREWVLDSVACYECQELDAYLVS</sequence>
<keyword evidence="22" id="KW-0443">Lipid metabolism</keyword>
<feature type="region of interest" description="Disordered" evidence="33">
    <location>
        <begin position="501"/>
        <end position="537"/>
    </location>
</feature>
<feature type="compositionally biased region" description="Polar residues" evidence="33">
    <location>
        <begin position="1442"/>
        <end position="1467"/>
    </location>
</feature>
<dbReference type="PROSITE" id="PS50089">
    <property type="entry name" value="ZF_RING_2"/>
    <property type="match status" value="1"/>
</dbReference>
<feature type="compositionally biased region" description="Basic and acidic residues" evidence="33">
    <location>
        <begin position="1246"/>
        <end position="1258"/>
    </location>
</feature>
<evidence type="ECO:0000256" key="3">
    <source>
        <dbReference type="ARBA" id="ARBA00004286"/>
    </source>
</evidence>
<evidence type="ECO:0000256" key="23">
    <source>
        <dbReference type="ARBA" id="ARBA00023125"/>
    </source>
</evidence>
<dbReference type="FunFam" id="3.40.50.10190:FF:000025">
    <property type="entry name" value="Breast cancer type 1 susceptibility protein homolog"/>
    <property type="match status" value="1"/>
</dbReference>
<dbReference type="Gene3D" id="3.30.40.10">
    <property type="entry name" value="Zinc/RING finger domain, C3HC4 (zinc finger)"/>
    <property type="match status" value="1"/>
</dbReference>
<keyword evidence="9" id="KW-0444">Lipid biosynthesis</keyword>
<dbReference type="InterPro" id="IPR036420">
    <property type="entry name" value="BRCT_dom_sf"/>
</dbReference>
<dbReference type="InterPro" id="IPR013083">
    <property type="entry name" value="Znf_RING/FYVE/PHD"/>
</dbReference>
<reference evidence="36" key="1">
    <citation type="submission" date="2019-09" db="EMBL/GenBank/DDBJ databases">
        <title>Bird 10,000 Genomes (B10K) Project - Family phase.</title>
        <authorList>
            <person name="Zhang G."/>
        </authorList>
    </citation>
    <scope>NUCLEOTIDE SEQUENCE</scope>
    <source>
        <strain evidence="36">B10K-DU-001-30</strain>
        <tissue evidence="36">Muscle</tissue>
    </source>
</reference>
<evidence type="ECO:0000256" key="28">
    <source>
        <dbReference type="ARBA" id="ARBA00023204"/>
    </source>
</evidence>
<keyword evidence="18" id="KW-0862">Zinc</keyword>
<keyword evidence="12" id="KW-0479">Metal-binding</keyword>
<evidence type="ECO:0000256" key="8">
    <source>
        <dbReference type="ARBA" id="ARBA00022499"/>
    </source>
</evidence>
<keyword evidence="28" id="KW-0234">DNA repair</keyword>
<dbReference type="FunFam" id="3.30.40.10:FF:000213">
    <property type="entry name" value="Breast cancer type 1 susceptibility protein homolog"/>
    <property type="match status" value="1"/>
</dbReference>